<dbReference type="GO" id="GO:0015934">
    <property type="term" value="C:large ribosomal subunit"/>
    <property type="evidence" value="ECO:0007669"/>
    <property type="project" value="InterPro"/>
</dbReference>
<dbReference type="FunFam" id="2.40.50.140:FF:000003">
    <property type="entry name" value="50S ribosomal protein L2"/>
    <property type="match status" value="1"/>
</dbReference>
<organism evidence="9 10">
    <name type="scientific">Kaistella chaponensis</name>
    <dbReference type="NCBI Taxonomy" id="713588"/>
    <lineage>
        <taxon>Bacteria</taxon>
        <taxon>Pseudomonadati</taxon>
        <taxon>Bacteroidota</taxon>
        <taxon>Flavobacteriia</taxon>
        <taxon>Flavobacteriales</taxon>
        <taxon>Weeksellaceae</taxon>
        <taxon>Chryseobacterium group</taxon>
        <taxon>Kaistella</taxon>
    </lineage>
</organism>
<dbReference type="PIRSF" id="PIRSF002158">
    <property type="entry name" value="Ribosomal_L2"/>
    <property type="match status" value="1"/>
</dbReference>
<dbReference type="FunFam" id="4.10.950.10:FF:000001">
    <property type="entry name" value="50S ribosomal protein L2"/>
    <property type="match status" value="1"/>
</dbReference>
<feature type="compositionally biased region" description="Polar residues" evidence="6">
    <location>
        <begin position="35"/>
        <end position="48"/>
    </location>
</feature>
<accession>A0A1N7JI69</accession>
<dbReference type="InterPro" id="IPR022669">
    <property type="entry name" value="Ribosomal_uL2_C"/>
</dbReference>
<keyword evidence="5" id="KW-0699">rRNA-binding</keyword>
<dbReference type="GO" id="GO:0019843">
    <property type="term" value="F:rRNA binding"/>
    <property type="evidence" value="ECO:0007669"/>
    <property type="project" value="UniProtKB-UniRule"/>
</dbReference>
<evidence type="ECO:0000256" key="5">
    <source>
        <dbReference type="HAMAP-Rule" id="MF_01320"/>
    </source>
</evidence>
<reference evidence="10" key="1">
    <citation type="submission" date="2017-01" db="EMBL/GenBank/DDBJ databases">
        <authorList>
            <person name="Varghese N."/>
            <person name="Submissions S."/>
        </authorList>
    </citation>
    <scope>NUCLEOTIDE SEQUENCE [LARGE SCALE GENOMIC DNA]</scope>
    <source>
        <strain evidence="10">DSM 23145</strain>
    </source>
</reference>
<dbReference type="AlphaFoldDB" id="A0A1N7JI69"/>
<comment type="function">
    <text evidence="5">One of the primary rRNA binding proteins. Required for association of the 30S and 50S subunits to form the 70S ribosome, for tRNA binding and peptide bond formation. It has been suggested to have peptidyltransferase activity; this is somewhat controversial. Makes several contacts with the 16S rRNA in the 70S ribosome.</text>
</comment>
<dbReference type="Pfam" id="PF03947">
    <property type="entry name" value="Ribosomal_L2_C"/>
    <property type="match status" value="1"/>
</dbReference>
<dbReference type="Gene3D" id="4.10.950.10">
    <property type="entry name" value="Ribosomal protein L2, domain 3"/>
    <property type="match status" value="1"/>
</dbReference>
<dbReference type="GO" id="GO:0002181">
    <property type="term" value="P:cytoplasmic translation"/>
    <property type="evidence" value="ECO:0007669"/>
    <property type="project" value="TreeGrafter"/>
</dbReference>
<evidence type="ECO:0000256" key="4">
    <source>
        <dbReference type="ARBA" id="ARBA00035242"/>
    </source>
</evidence>
<dbReference type="SUPFAM" id="SSF50104">
    <property type="entry name" value="Translation proteins SH3-like domain"/>
    <property type="match status" value="1"/>
</dbReference>
<sequence length="273" mass="29880">MSVRKLKPITPGQRFRVVNNFEEITTNKPEKSLTVGISKSGGRNNTGKMTMRYTGGGHKKKYRIIDFKRNKFDVEATVKSVEYDPNRTAFIALLEYTDGEKRYIIAPNGIKVDMKVISAESAEPNVGNAMKLKNIPLGTVVSCIELRPGQGAVMARSAGSSAQLTSRDGKYAIVKLPSGEARMVLTECMAMIGSVSNSDHQLTVSGKAGRSRWLGRRPRTRPVVMNPVDHPMGGGEGKSSGGHPRSRNGQPSKGFKTRTKNKASNRFIVSKRK</sequence>
<dbReference type="PANTHER" id="PTHR13691:SF5">
    <property type="entry name" value="LARGE RIBOSOMAL SUBUNIT PROTEIN UL2M"/>
    <property type="match status" value="1"/>
</dbReference>
<protein>
    <recommendedName>
        <fullName evidence="4 5">Large ribosomal subunit protein uL2</fullName>
    </recommendedName>
</protein>
<dbReference type="InterPro" id="IPR014722">
    <property type="entry name" value="Rib_uL2_dom2"/>
</dbReference>
<evidence type="ECO:0000313" key="10">
    <source>
        <dbReference type="Proteomes" id="UP000185839"/>
    </source>
</evidence>
<dbReference type="SMART" id="SM01383">
    <property type="entry name" value="Ribosomal_L2"/>
    <property type="match status" value="1"/>
</dbReference>
<dbReference type="GO" id="GO:0003735">
    <property type="term" value="F:structural constituent of ribosome"/>
    <property type="evidence" value="ECO:0007669"/>
    <property type="project" value="InterPro"/>
</dbReference>
<evidence type="ECO:0000256" key="6">
    <source>
        <dbReference type="SAM" id="MobiDB-lite"/>
    </source>
</evidence>
<comment type="similarity">
    <text evidence="1 5">Belongs to the universal ribosomal protein uL2 family.</text>
</comment>
<dbReference type="FunFam" id="2.30.30.30:FF:000001">
    <property type="entry name" value="50S ribosomal protein L2"/>
    <property type="match status" value="1"/>
</dbReference>
<evidence type="ECO:0000259" key="8">
    <source>
        <dbReference type="SMART" id="SM01383"/>
    </source>
</evidence>
<evidence type="ECO:0000259" key="7">
    <source>
        <dbReference type="SMART" id="SM01382"/>
    </source>
</evidence>
<dbReference type="Proteomes" id="UP000185839">
    <property type="component" value="Unassembled WGS sequence"/>
</dbReference>
<name>A0A1N7JI69_9FLAO</name>
<feature type="domain" description="Large ribosomal subunit protein uL2 RNA-binding" evidence="8">
    <location>
        <begin position="42"/>
        <end position="118"/>
    </location>
</feature>
<evidence type="ECO:0000256" key="3">
    <source>
        <dbReference type="ARBA" id="ARBA00023274"/>
    </source>
</evidence>
<comment type="subunit">
    <text evidence="5">Part of the 50S ribosomal subunit. Forms a bridge to the 30S subunit in the 70S ribosome.</text>
</comment>
<keyword evidence="10" id="KW-1185">Reference proteome</keyword>
<dbReference type="GO" id="GO:0016740">
    <property type="term" value="F:transferase activity"/>
    <property type="evidence" value="ECO:0007669"/>
    <property type="project" value="InterPro"/>
</dbReference>
<dbReference type="InterPro" id="IPR008991">
    <property type="entry name" value="Translation_prot_SH3-like_sf"/>
</dbReference>
<keyword evidence="5" id="KW-0694">RNA-binding</keyword>
<keyword evidence="2 5" id="KW-0689">Ribosomal protein</keyword>
<feature type="compositionally biased region" description="Basic residues" evidence="6">
    <location>
        <begin position="255"/>
        <end position="273"/>
    </location>
</feature>
<dbReference type="Gene3D" id="2.30.30.30">
    <property type="match status" value="1"/>
</dbReference>
<evidence type="ECO:0000313" key="9">
    <source>
        <dbReference type="EMBL" id="SIS49019.1"/>
    </source>
</evidence>
<dbReference type="Gene3D" id="2.40.50.140">
    <property type="entry name" value="Nucleic acid-binding proteins"/>
    <property type="match status" value="1"/>
</dbReference>
<dbReference type="InterPro" id="IPR005880">
    <property type="entry name" value="Ribosomal_uL2_bac/org-type"/>
</dbReference>
<dbReference type="SUPFAM" id="SSF50249">
    <property type="entry name" value="Nucleic acid-binding proteins"/>
    <property type="match status" value="1"/>
</dbReference>
<keyword evidence="3 5" id="KW-0687">Ribonucleoprotein</keyword>
<dbReference type="EMBL" id="FTOI01000002">
    <property type="protein sequence ID" value="SIS49019.1"/>
    <property type="molecule type" value="Genomic_DNA"/>
</dbReference>
<dbReference type="STRING" id="713588.SAMN05421789_10299"/>
<dbReference type="NCBIfam" id="TIGR01171">
    <property type="entry name" value="rplB_bact"/>
    <property type="match status" value="1"/>
</dbReference>
<feature type="region of interest" description="Disordered" evidence="6">
    <location>
        <begin position="199"/>
        <end position="273"/>
    </location>
</feature>
<gene>
    <name evidence="5" type="primary">rplB</name>
    <name evidence="9" type="ORF">SAMN05421789_10299</name>
</gene>
<dbReference type="SMART" id="SM01382">
    <property type="entry name" value="Ribosomal_L2_C"/>
    <property type="match status" value="1"/>
</dbReference>
<dbReference type="Pfam" id="PF00181">
    <property type="entry name" value="Ribosomal_L2_N"/>
    <property type="match status" value="1"/>
</dbReference>
<dbReference type="InterPro" id="IPR012340">
    <property type="entry name" value="NA-bd_OB-fold"/>
</dbReference>
<dbReference type="InterPro" id="IPR022666">
    <property type="entry name" value="Ribosomal_uL2_RNA-bd_dom"/>
</dbReference>
<feature type="domain" description="Large ribosomal subunit protein uL2 C-terminal" evidence="7">
    <location>
        <begin position="124"/>
        <end position="251"/>
    </location>
</feature>
<feature type="region of interest" description="Disordered" evidence="6">
    <location>
        <begin position="33"/>
        <end position="53"/>
    </location>
</feature>
<dbReference type="RefSeq" id="WP_076385039.1">
    <property type="nucleotide sequence ID" value="NZ_FTOI01000002.1"/>
</dbReference>
<dbReference type="InterPro" id="IPR014726">
    <property type="entry name" value="Ribosomal_uL2_dom3"/>
</dbReference>
<dbReference type="HAMAP" id="MF_01320_B">
    <property type="entry name" value="Ribosomal_uL2_B"/>
    <property type="match status" value="1"/>
</dbReference>
<evidence type="ECO:0000256" key="2">
    <source>
        <dbReference type="ARBA" id="ARBA00022980"/>
    </source>
</evidence>
<dbReference type="OrthoDB" id="9778722at2"/>
<evidence type="ECO:0000256" key="1">
    <source>
        <dbReference type="ARBA" id="ARBA00005636"/>
    </source>
</evidence>
<dbReference type="PANTHER" id="PTHR13691">
    <property type="entry name" value="RIBOSOMAL PROTEIN L2"/>
    <property type="match status" value="1"/>
</dbReference>
<feature type="compositionally biased region" description="Basic residues" evidence="6">
    <location>
        <begin position="209"/>
        <end position="220"/>
    </location>
</feature>
<dbReference type="InterPro" id="IPR002171">
    <property type="entry name" value="Ribosomal_uL2"/>
</dbReference>
<proteinExistence type="inferred from homology"/>